<name>A0ABR2HBC3_9EUKA</name>
<dbReference type="InterPro" id="IPR032675">
    <property type="entry name" value="LRR_dom_sf"/>
</dbReference>
<accession>A0ABR2HBC3</accession>
<dbReference type="InterPro" id="IPR008979">
    <property type="entry name" value="Galactose-bd-like_sf"/>
</dbReference>
<dbReference type="Pfam" id="PF13306">
    <property type="entry name" value="LRR_5"/>
    <property type="match status" value="4"/>
</dbReference>
<gene>
    <name evidence="1" type="ORF">M9Y10_024762</name>
</gene>
<dbReference type="SUPFAM" id="SSF52058">
    <property type="entry name" value="L domain-like"/>
    <property type="match status" value="2"/>
</dbReference>
<proteinExistence type="predicted"/>
<organism evidence="1 2">
    <name type="scientific">Tritrichomonas musculus</name>
    <dbReference type="NCBI Taxonomy" id="1915356"/>
    <lineage>
        <taxon>Eukaryota</taxon>
        <taxon>Metamonada</taxon>
        <taxon>Parabasalia</taxon>
        <taxon>Tritrichomonadida</taxon>
        <taxon>Tritrichomonadidae</taxon>
        <taxon>Tritrichomonas</taxon>
    </lineage>
</organism>
<dbReference type="PANTHER" id="PTHR45661">
    <property type="entry name" value="SURFACE ANTIGEN"/>
    <property type="match status" value="1"/>
</dbReference>
<dbReference type="Proteomes" id="UP001470230">
    <property type="component" value="Unassembled WGS sequence"/>
</dbReference>
<dbReference type="Gene3D" id="2.60.120.260">
    <property type="entry name" value="Galactose-binding domain-like"/>
    <property type="match status" value="1"/>
</dbReference>
<dbReference type="PANTHER" id="PTHR45661:SF3">
    <property type="entry name" value="IG-LIKE DOMAIN-CONTAINING PROTEIN"/>
    <property type="match status" value="1"/>
</dbReference>
<protein>
    <recommendedName>
        <fullName evidence="3">F5/8 type C domain-containing protein</fullName>
    </recommendedName>
</protein>
<comment type="caution">
    <text evidence="1">The sequence shown here is derived from an EMBL/GenBank/DDBJ whole genome shotgun (WGS) entry which is preliminary data.</text>
</comment>
<dbReference type="EMBL" id="JAPFFF010000034">
    <property type="protein sequence ID" value="KAK8843699.1"/>
    <property type="molecule type" value="Genomic_DNA"/>
</dbReference>
<evidence type="ECO:0008006" key="3">
    <source>
        <dbReference type="Google" id="ProtNLM"/>
    </source>
</evidence>
<dbReference type="SUPFAM" id="SSF49785">
    <property type="entry name" value="Galactose-binding domain-like"/>
    <property type="match status" value="1"/>
</dbReference>
<evidence type="ECO:0000313" key="2">
    <source>
        <dbReference type="Proteomes" id="UP001470230"/>
    </source>
</evidence>
<reference evidence="1 2" key="1">
    <citation type="submission" date="2024-04" db="EMBL/GenBank/DDBJ databases">
        <title>Tritrichomonas musculus Genome.</title>
        <authorList>
            <person name="Alves-Ferreira E."/>
            <person name="Grigg M."/>
            <person name="Lorenzi H."/>
            <person name="Galac M."/>
        </authorList>
    </citation>
    <scope>NUCLEOTIDE SEQUENCE [LARGE SCALE GENOMIC DNA]</scope>
    <source>
        <strain evidence="1 2">EAF2021</strain>
    </source>
</reference>
<dbReference type="Gene3D" id="3.80.10.10">
    <property type="entry name" value="Ribonuclease Inhibitor"/>
    <property type="match status" value="4"/>
</dbReference>
<keyword evidence="2" id="KW-1185">Reference proteome</keyword>
<dbReference type="InterPro" id="IPR053139">
    <property type="entry name" value="Surface_bspA-like"/>
</dbReference>
<evidence type="ECO:0000313" key="1">
    <source>
        <dbReference type="EMBL" id="KAK8843699.1"/>
    </source>
</evidence>
<dbReference type="InterPro" id="IPR026906">
    <property type="entry name" value="LRR_5"/>
</dbReference>
<sequence>MFQILLKGKVFQISKDLPSLSHINQRIYNVLLEKGQYEVISTVKENNFQSFINYLVNKETPDICLNNVIEFDQLSQEFDIMKNIIQIFRKITSKIEILTLMKKNEELKEEISKITKLVTANNDFFVLAYQVYFNNLQGSTNSTFFKDKATIYNYVKERNKYFLDLFSKQKVIQDGLSFIINTEEKTAEIFQNLTGKSGILIPYSVKHESDEYIVTSIHEKAFARSKTAQTVIFPENSKIKLFEKNSFAYTLLEKIKIPSSVVKIDEMAFFSCHKLKCVEFCENSELETIENKAFDTCQIEKISFPSSVVDLKEEWCSGLKNLTDITIFSNKNKKNIIYYDDKFILGKSDPKSDIYDILLFARRDIEKVVIPSFITQIQSYAFEFCQKMTQFEFARNSQLKSIGKCSFSYSSLETMLIPRHVSRIGTCCFSQCQKIKTIKFTEDSELVSLGNNCFFFSKIEHISIPSEITNLQDSTFMLCDNVKKVEFLNGSKLRTIGKYVFISSNIESLSIPSSVANFDELWCNQANYLTDIKVFPAKEENITYYDNKFILGKTDLKSDNFDILYFARRDIEKAVIPSSITQIASYAFDGCKQLKIVEFPKDSKLKLIGKYAFSMSSVENFTIPSSAVCFDKFSFSHCQNLKRISFCEEIKMTSLSQFCFSLSMIESICIPASITIIESQCFSQCRNLRTIEFAKNSNLKIIEKYAFNHSSIDNISIPSSVVELRDGWCGCTPHLNNIKIFNNNNNKEENIIYYDNKFILGKSDQKSDNFDILHFARRDIEKAVVPSFITGIAPSAFEYCSKLRQVEFDDKSQLKLIGRFSFNYSLIEGISFPSNVTKIEPGTFQSCQNLRIIEFADIKDSVSLKKTISWAKGGIESVLTIRALSNNNPNYEIYKNVYNDRSKSHWTKNIDNSWISIDFKEHKIIPTHYTIKTCIAPAYRKSCVIEVSNNNVEWEIIDTQKDCWYLNGSNSVHTFKSNQQKNIPIRYIRLDKYLRIGLFEVYGTLI</sequence>